<comment type="caution">
    <text evidence="2">The sequence shown here is derived from an EMBL/GenBank/DDBJ whole genome shotgun (WGS) entry which is preliminary data.</text>
</comment>
<proteinExistence type="predicted"/>
<name>A0A9D3XWY1_9SAUR</name>
<evidence type="ECO:0000313" key="2">
    <source>
        <dbReference type="EMBL" id="KAH1187337.1"/>
    </source>
</evidence>
<dbReference type="AlphaFoldDB" id="A0A9D3XWY1"/>
<feature type="region of interest" description="Disordered" evidence="1">
    <location>
        <begin position="1"/>
        <end position="53"/>
    </location>
</feature>
<dbReference type="EMBL" id="JAHDVG010000463">
    <property type="protein sequence ID" value="KAH1187337.1"/>
    <property type="molecule type" value="Genomic_DNA"/>
</dbReference>
<sequence length="117" mass="12614">ADQSNSLRLLPEQPPPLADSAPVQTRSSCGGTLLPLPPRGAPRPAPSAAWTSAPCPAPWRWREAEEDAGVPQRRFEIINFQCGKEQTPEGLLSHGNDVFNLEMEADADVLALGFLSK</sequence>
<gene>
    <name evidence="2" type="ORF">KIL84_020086</name>
</gene>
<feature type="non-terminal residue" evidence="2">
    <location>
        <position position="1"/>
    </location>
</feature>
<accession>A0A9D3XWY1</accession>
<feature type="non-terminal residue" evidence="2">
    <location>
        <position position="117"/>
    </location>
</feature>
<dbReference type="Proteomes" id="UP000827986">
    <property type="component" value="Unassembled WGS sequence"/>
</dbReference>
<organism evidence="2 3">
    <name type="scientific">Mauremys mutica</name>
    <name type="common">yellowpond turtle</name>
    <dbReference type="NCBI Taxonomy" id="74926"/>
    <lineage>
        <taxon>Eukaryota</taxon>
        <taxon>Metazoa</taxon>
        <taxon>Chordata</taxon>
        <taxon>Craniata</taxon>
        <taxon>Vertebrata</taxon>
        <taxon>Euteleostomi</taxon>
        <taxon>Archelosauria</taxon>
        <taxon>Testudinata</taxon>
        <taxon>Testudines</taxon>
        <taxon>Cryptodira</taxon>
        <taxon>Durocryptodira</taxon>
        <taxon>Testudinoidea</taxon>
        <taxon>Geoemydidae</taxon>
        <taxon>Geoemydinae</taxon>
        <taxon>Mauremys</taxon>
    </lineage>
</organism>
<evidence type="ECO:0000256" key="1">
    <source>
        <dbReference type="SAM" id="MobiDB-lite"/>
    </source>
</evidence>
<protein>
    <submittedName>
        <fullName evidence="2">Uncharacterized protein</fullName>
    </submittedName>
</protein>
<keyword evidence="3" id="KW-1185">Reference proteome</keyword>
<feature type="compositionally biased region" description="Pro residues" evidence="1">
    <location>
        <begin position="35"/>
        <end position="45"/>
    </location>
</feature>
<reference evidence="2" key="1">
    <citation type="submission" date="2021-09" db="EMBL/GenBank/DDBJ databases">
        <title>The genome of Mauremys mutica provides insights into the evolution of semi-aquatic lifestyle.</title>
        <authorList>
            <person name="Gong S."/>
            <person name="Gao Y."/>
        </authorList>
    </citation>
    <scope>NUCLEOTIDE SEQUENCE</scope>
    <source>
        <strain evidence="2">MM-2020</strain>
        <tissue evidence="2">Muscle</tissue>
    </source>
</reference>
<evidence type="ECO:0000313" key="3">
    <source>
        <dbReference type="Proteomes" id="UP000827986"/>
    </source>
</evidence>